<keyword evidence="3" id="KW-1185">Reference proteome</keyword>
<sequence>MHVEHCLNPECKRKFEVIEFGHDRPAQPEPRQLVCPYCGHTVYRKTRGAFIVHQLDRMMLRND</sequence>
<proteinExistence type="predicted"/>
<dbReference type="GO" id="GO:0006221">
    <property type="term" value="P:pyrimidine nucleotide biosynthetic process"/>
    <property type="evidence" value="ECO:0007669"/>
    <property type="project" value="UniProtKB-KW"/>
</dbReference>
<evidence type="ECO:0000313" key="3">
    <source>
        <dbReference type="Proteomes" id="UP000002420"/>
    </source>
</evidence>
<dbReference type="SUPFAM" id="SSF57825">
    <property type="entry name" value="Aspartate carbamoyltransferase, Regulatory-chain, C-terminal domain"/>
    <property type="match status" value="1"/>
</dbReference>
<accession>B3E9B4</accession>
<keyword evidence="1" id="KW-0665">Pyrimidine biosynthesis</keyword>
<name>B3E9B4_TRIL1</name>
<protein>
    <submittedName>
        <fullName evidence="2">Uncharacterized protein</fullName>
    </submittedName>
</protein>
<dbReference type="AlphaFoldDB" id="B3E9B4"/>
<dbReference type="KEGG" id="glo:Glov_0042"/>
<organism evidence="2 3">
    <name type="scientific">Trichlorobacter lovleyi (strain ATCC BAA-1151 / DSM 17278 / SZ)</name>
    <name type="common">Geobacter lovleyi</name>
    <dbReference type="NCBI Taxonomy" id="398767"/>
    <lineage>
        <taxon>Bacteria</taxon>
        <taxon>Pseudomonadati</taxon>
        <taxon>Thermodesulfobacteriota</taxon>
        <taxon>Desulfuromonadia</taxon>
        <taxon>Geobacterales</taxon>
        <taxon>Geobacteraceae</taxon>
        <taxon>Trichlorobacter</taxon>
    </lineage>
</organism>
<evidence type="ECO:0000313" key="2">
    <source>
        <dbReference type="EMBL" id="ACD93780.1"/>
    </source>
</evidence>
<gene>
    <name evidence="2" type="ordered locus">Glov_0042</name>
</gene>
<reference evidence="2 3" key="1">
    <citation type="submission" date="2008-05" db="EMBL/GenBank/DDBJ databases">
        <title>Complete sequence of chromosome of Geobacter lovleyi SZ.</title>
        <authorList>
            <consortium name="US DOE Joint Genome Institute"/>
            <person name="Lucas S."/>
            <person name="Copeland A."/>
            <person name="Lapidus A."/>
            <person name="Glavina del Rio T."/>
            <person name="Dalin E."/>
            <person name="Tice H."/>
            <person name="Bruce D."/>
            <person name="Goodwin L."/>
            <person name="Pitluck S."/>
            <person name="Chertkov O."/>
            <person name="Meincke L."/>
            <person name="Brettin T."/>
            <person name="Detter J.C."/>
            <person name="Han C."/>
            <person name="Tapia R."/>
            <person name="Kuske C.R."/>
            <person name="Schmutz J."/>
            <person name="Larimer F."/>
            <person name="Land M."/>
            <person name="Hauser L."/>
            <person name="Kyrpides N."/>
            <person name="Mikhailova N."/>
            <person name="Sung Y."/>
            <person name="Fletcher K.E."/>
            <person name="Ritalahti K.M."/>
            <person name="Loeffler F.E."/>
            <person name="Richardson P."/>
        </authorList>
    </citation>
    <scope>NUCLEOTIDE SEQUENCE [LARGE SCALE GENOMIC DNA]</scope>
    <source>
        <strain evidence="3">ATCC BAA-1151 / DSM 17278 / SZ</strain>
    </source>
</reference>
<dbReference type="EMBL" id="CP001089">
    <property type="protein sequence ID" value="ACD93780.1"/>
    <property type="molecule type" value="Genomic_DNA"/>
</dbReference>
<evidence type="ECO:0000256" key="1">
    <source>
        <dbReference type="ARBA" id="ARBA00022975"/>
    </source>
</evidence>
<dbReference type="Proteomes" id="UP000002420">
    <property type="component" value="Chromosome"/>
</dbReference>
<dbReference type="RefSeq" id="WP_012468139.1">
    <property type="nucleotide sequence ID" value="NC_010814.1"/>
</dbReference>
<dbReference type="InterPro" id="IPR036792">
    <property type="entry name" value="Asp_carbatrfase_reg_C_sf"/>
</dbReference>
<dbReference type="HOGENOM" id="CLU_2900971_0_0_7"/>